<gene>
    <name evidence="4" type="ORF">OS493_030820</name>
</gene>
<evidence type="ECO:0000256" key="2">
    <source>
        <dbReference type="SAM" id="MobiDB-lite"/>
    </source>
</evidence>
<evidence type="ECO:0000313" key="4">
    <source>
        <dbReference type="EMBL" id="KAJ7353974.1"/>
    </source>
</evidence>
<feature type="compositionally biased region" description="Low complexity" evidence="2">
    <location>
        <begin position="75"/>
        <end position="90"/>
    </location>
</feature>
<accession>A0A9X0CKH9</accession>
<dbReference type="InterPro" id="IPR001878">
    <property type="entry name" value="Znf_CCHC"/>
</dbReference>
<dbReference type="SMART" id="SM00343">
    <property type="entry name" value="ZnF_C2HC"/>
    <property type="match status" value="2"/>
</dbReference>
<keyword evidence="1" id="KW-0479">Metal-binding</keyword>
<reference evidence="4" key="1">
    <citation type="submission" date="2023-01" db="EMBL/GenBank/DDBJ databases">
        <title>Genome assembly of the deep-sea coral Lophelia pertusa.</title>
        <authorList>
            <person name="Herrera S."/>
            <person name="Cordes E."/>
        </authorList>
    </citation>
    <scope>NUCLEOTIDE SEQUENCE</scope>
    <source>
        <strain evidence="4">USNM1676648</strain>
        <tissue evidence="4">Polyp</tissue>
    </source>
</reference>
<sequence>MSLTKDVPSVARIAGFDCRVWYRRQPAFCTICKKFGHRGKGCPLNGLCRRCEKPGHVARECRNAWASRSTSVRRPAAPAAPAPAAAPDAAAVPPLAPDVPAPAVTPVVAAVPPVTPSVEETAMAVSDDDDFEDATDMDYLPGNVEEADASSSSVGEFVSGDDEVAAASSAAPSPKRRRRKLPLDSPVPPSISSDGPTVAPLAATPDFHTRSSGAIHVSLLTGPDANGYFDYGARTERIMNGVSVERVRVHDYEDHPELRPPFVVPTAPLVVLPDVPPASFPAPPDVPQ</sequence>
<name>A0A9X0CKH9_9CNID</name>
<comment type="caution">
    <text evidence="4">The sequence shown here is derived from an EMBL/GenBank/DDBJ whole genome shotgun (WGS) entry which is preliminary data.</text>
</comment>
<organism evidence="4 5">
    <name type="scientific">Desmophyllum pertusum</name>
    <dbReference type="NCBI Taxonomy" id="174260"/>
    <lineage>
        <taxon>Eukaryota</taxon>
        <taxon>Metazoa</taxon>
        <taxon>Cnidaria</taxon>
        <taxon>Anthozoa</taxon>
        <taxon>Hexacorallia</taxon>
        <taxon>Scleractinia</taxon>
        <taxon>Caryophylliina</taxon>
        <taxon>Caryophylliidae</taxon>
        <taxon>Desmophyllum</taxon>
    </lineage>
</organism>
<feature type="domain" description="CCHC-type" evidence="3">
    <location>
        <begin position="48"/>
        <end position="63"/>
    </location>
</feature>
<protein>
    <recommendedName>
        <fullName evidence="3">CCHC-type domain-containing protein</fullName>
    </recommendedName>
</protein>
<dbReference type="Proteomes" id="UP001163046">
    <property type="component" value="Unassembled WGS sequence"/>
</dbReference>
<dbReference type="PROSITE" id="PS50158">
    <property type="entry name" value="ZF_CCHC"/>
    <property type="match status" value="1"/>
</dbReference>
<keyword evidence="1" id="KW-0863">Zinc-finger</keyword>
<dbReference type="Pfam" id="PF00098">
    <property type="entry name" value="zf-CCHC"/>
    <property type="match status" value="1"/>
</dbReference>
<dbReference type="SUPFAM" id="SSF57756">
    <property type="entry name" value="Retrovirus zinc finger-like domains"/>
    <property type="match status" value="1"/>
</dbReference>
<keyword evidence="5" id="KW-1185">Reference proteome</keyword>
<evidence type="ECO:0000313" key="5">
    <source>
        <dbReference type="Proteomes" id="UP001163046"/>
    </source>
</evidence>
<feature type="region of interest" description="Disordered" evidence="2">
    <location>
        <begin position="143"/>
        <end position="197"/>
    </location>
</feature>
<keyword evidence="1" id="KW-0862">Zinc</keyword>
<evidence type="ECO:0000259" key="3">
    <source>
        <dbReference type="PROSITE" id="PS50158"/>
    </source>
</evidence>
<dbReference type="GO" id="GO:0008270">
    <property type="term" value="F:zinc ion binding"/>
    <property type="evidence" value="ECO:0007669"/>
    <property type="project" value="UniProtKB-KW"/>
</dbReference>
<proteinExistence type="predicted"/>
<dbReference type="InterPro" id="IPR036875">
    <property type="entry name" value="Znf_CCHC_sf"/>
</dbReference>
<evidence type="ECO:0000256" key="1">
    <source>
        <dbReference type="PROSITE-ProRule" id="PRU00047"/>
    </source>
</evidence>
<dbReference type="Gene3D" id="4.10.60.10">
    <property type="entry name" value="Zinc finger, CCHC-type"/>
    <property type="match status" value="1"/>
</dbReference>
<dbReference type="GO" id="GO:0003676">
    <property type="term" value="F:nucleic acid binding"/>
    <property type="evidence" value="ECO:0007669"/>
    <property type="project" value="InterPro"/>
</dbReference>
<dbReference type="EMBL" id="MU827335">
    <property type="protein sequence ID" value="KAJ7353974.1"/>
    <property type="molecule type" value="Genomic_DNA"/>
</dbReference>
<feature type="region of interest" description="Disordered" evidence="2">
    <location>
        <begin position="68"/>
        <end position="90"/>
    </location>
</feature>
<dbReference type="AlphaFoldDB" id="A0A9X0CKH9"/>